<feature type="transmembrane region" description="Helical" evidence="1">
    <location>
        <begin position="16"/>
        <end position="39"/>
    </location>
</feature>
<comment type="caution">
    <text evidence="2">The sequence shown here is derived from an EMBL/GenBank/DDBJ whole genome shotgun (WGS) entry which is preliminary data.</text>
</comment>
<keyword evidence="3" id="KW-1185">Reference proteome</keyword>
<dbReference type="Proteomes" id="UP001267426">
    <property type="component" value="Unassembled WGS sequence"/>
</dbReference>
<feature type="transmembrane region" description="Helical" evidence="1">
    <location>
        <begin position="45"/>
        <end position="67"/>
    </location>
</feature>
<name>A0ABU3BUE6_9BACT</name>
<reference evidence="2 3" key="1">
    <citation type="submission" date="2023-09" db="EMBL/GenBank/DDBJ databases">
        <authorList>
            <person name="Rey-Velasco X."/>
        </authorList>
    </citation>
    <scope>NUCLEOTIDE SEQUENCE [LARGE SCALE GENOMIC DNA]</scope>
    <source>
        <strain evidence="2 3">F394</strain>
    </source>
</reference>
<sequence>MKHAWTRGEGWGKGTAAVLGGFAVFLLFGMALGTALPLLGVPLGWTVGLGVALCVPVWALVVGWAVLAPSGRGAWLRVGGAALVFAAVTALTTL</sequence>
<evidence type="ECO:0000313" key="3">
    <source>
        <dbReference type="Proteomes" id="UP001267426"/>
    </source>
</evidence>
<evidence type="ECO:0000256" key="1">
    <source>
        <dbReference type="SAM" id="Phobius"/>
    </source>
</evidence>
<keyword evidence="1" id="KW-1133">Transmembrane helix</keyword>
<protein>
    <submittedName>
        <fullName evidence="2">Uncharacterized protein</fullName>
    </submittedName>
</protein>
<evidence type="ECO:0000313" key="2">
    <source>
        <dbReference type="EMBL" id="MDT0632781.1"/>
    </source>
</evidence>
<dbReference type="EMBL" id="JAVRHT010000037">
    <property type="protein sequence ID" value="MDT0632781.1"/>
    <property type="molecule type" value="Genomic_DNA"/>
</dbReference>
<dbReference type="RefSeq" id="WP_311665007.1">
    <property type="nucleotide sequence ID" value="NZ_JAVRHT010000037.1"/>
</dbReference>
<keyword evidence="1" id="KW-0812">Transmembrane</keyword>
<organism evidence="2 3">
    <name type="scientific">Rubrivirga litoralis</name>
    <dbReference type="NCBI Taxonomy" id="3075598"/>
    <lineage>
        <taxon>Bacteria</taxon>
        <taxon>Pseudomonadati</taxon>
        <taxon>Rhodothermota</taxon>
        <taxon>Rhodothermia</taxon>
        <taxon>Rhodothermales</taxon>
        <taxon>Rubricoccaceae</taxon>
        <taxon>Rubrivirga</taxon>
    </lineage>
</organism>
<feature type="transmembrane region" description="Helical" evidence="1">
    <location>
        <begin position="74"/>
        <end position="92"/>
    </location>
</feature>
<accession>A0ABU3BUE6</accession>
<keyword evidence="1" id="KW-0472">Membrane</keyword>
<gene>
    <name evidence="2" type="ORF">RM540_13555</name>
</gene>
<proteinExistence type="predicted"/>